<accession>A0A0K9PRX3</accession>
<dbReference type="Pfam" id="PF01535">
    <property type="entry name" value="PPR"/>
    <property type="match status" value="3"/>
</dbReference>
<dbReference type="InterPro" id="IPR011990">
    <property type="entry name" value="TPR-like_helical_dom_sf"/>
</dbReference>
<keyword evidence="5" id="KW-1185">Reference proteome</keyword>
<dbReference type="PROSITE" id="PS51375">
    <property type="entry name" value="PPR"/>
    <property type="match status" value="3"/>
</dbReference>
<keyword evidence="2" id="KW-0677">Repeat</keyword>
<organism evidence="4 5">
    <name type="scientific">Zostera marina</name>
    <name type="common">Eelgrass</name>
    <dbReference type="NCBI Taxonomy" id="29655"/>
    <lineage>
        <taxon>Eukaryota</taxon>
        <taxon>Viridiplantae</taxon>
        <taxon>Streptophyta</taxon>
        <taxon>Embryophyta</taxon>
        <taxon>Tracheophyta</taxon>
        <taxon>Spermatophyta</taxon>
        <taxon>Magnoliopsida</taxon>
        <taxon>Liliopsida</taxon>
        <taxon>Zosteraceae</taxon>
        <taxon>Zostera</taxon>
    </lineage>
</organism>
<evidence type="ECO:0000313" key="5">
    <source>
        <dbReference type="Proteomes" id="UP000036987"/>
    </source>
</evidence>
<dbReference type="GO" id="GO:0005739">
    <property type="term" value="C:mitochondrion"/>
    <property type="evidence" value="ECO:0000318"/>
    <property type="project" value="GO_Central"/>
</dbReference>
<dbReference type="OMA" id="RGRCELY"/>
<dbReference type="Pfam" id="PF13812">
    <property type="entry name" value="PPR_3"/>
    <property type="match status" value="1"/>
</dbReference>
<dbReference type="GO" id="GO:0003729">
    <property type="term" value="F:mRNA binding"/>
    <property type="evidence" value="ECO:0007669"/>
    <property type="project" value="UniProtKB-ARBA"/>
</dbReference>
<reference evidence="5" key="1">
    <citation type="journal article" date="2016" name="Nature">
        <title>The genome of the seagrass Zostera marina reveals angiosperm adaptation to the sea.</title>
        <authorList>
            <person name="Olsen J.L."/>
            <person name="Rouze P."/>
            <person name="Verhelst B."/>
            <person name="Lin Y.-C."/>
            <person name="Bayer T."/>
            <person name="Collen J."/>
            <person name="Dattolo E."/>
            <person name="De Paoli E."/>
            <person name="Dittami S."/>
            <person name="Maumus F."/>
            <person name="Michel G."/>
            <person name="Kersting A."/>
            <person name="Lauritano C."/>
            <person name="Lohaus R."/>
            <person name="Toepel M."/>
            <person name="Tonon T."/>
            <person name="Vanneste K."/>
            <person name="Amirebrahimi M."/>
            <person name="Brakel J."/>
            <person name="Bostroem C."/>
            <person name="Chovatia M."/>
            <person name="Grimwood J."/>
            <person name="Jenkins J.W."/>
            <person name="Jueterbock A."/>
            <person name="Mraz A."/>
            <person name="Stam W.T."/>
            <person name="Tice H."/>
            <person name="Bornberg-Bauer E."/>
            <person name="Green P.J."/>
            <person name="Pearson G.A."/>
            <person name="Procaccini G."/>
            <person name="Duarte C.M."/>
            <person name="Schmutz J."/>
            <person name="Reusch T.B.H."/>
            <person name="Van de Peer Y."/>
        </authorList>
    </citation>
    <scope>NUCLEOTIDE SEQUENCE [LARGE SCALE GENOMIC DNA]</scope>
    <source>
        <strain evidence="5">cv. Finnish</strain>
    </source>
</reference>
<gene>
    <name evidence="4" type="ORF">ZOSMA_18G00860</name>
</gene>
<dbReference type="SUPFAM" id="SSF81901">
    <property type="entry name" value="HCP-like"/>
    <property type="match status" value="1"/>
</dbReference>
<feature type="repeat" description="PPR" evidence="3">
    <location>
        <begin position="278"/>
        <end position="312"/>
    </location>
</feature>
<evidence type="ECO:0000256" key="1">
    <source>
        <dbReference type="ARBA" id="ARBA00007626"/>
    </source>
</evidence>
<evidence type="ECO:0000256" key="3">
    <source>
        <dbReference type="PROSITE-ProRule" id="PRU00708"/>
    </source>
</evidence>
<dbReference type="NCBIfam" id="TIGR00756">
    <property type="entry name" value="PPR"/>
    <property type="match status" value="2"/>
</dbReference>
<protein>
    <submittedName>
        <fullName evidence="4">Pentatricopeptide repeat-containing protein</fullName>
    </submittedName>
</protein>
<feature type="repeat" description="PPR" evidence="3">
    <location>
        <begin position="485"/>
        <end position="519"/>
    </location>
</feature>
<dbReference type="EMBL" id="LFYR01000692">
    <property type="protein sequence ID" value="KMZ70990.1"/>
    <property type="molecule type" value="Genomic_DNA"/>
</dbReference>
<evidence type="ECO:0000313" key="4">
    <source>
        <dbReference type="EMBL" id="KMZ70990.1"/>
    </source>
</evidence>
<dbReference type="PANTHER" id="PTHR45717:SF15">
    <property type="entry name" value="AGL218WP"/>
    <property type="match status" value="1"/>
</dbReference>
<dbReference type="Proteomes" id="UP000036987">
    <property type="component" value="Unassembled WGS sequence"/>
</dbReference>
<dbReference type="Gene3D" id="1.25.40.10">
    <property type="entry name" value="Tetratricopeptide repeat domain"/>
    <property type="match status" value="2"/>
</dbReference>
<dbReference type="AlphaFoldDB" id="A0A0K9PRX3"/>
<proteinExistence type="inferred from homology"/>
<comment type="caution">
    <text evidence="4">The sequence shown here is derived from an EMBL/GenBank/DDBJ whole genome shotgun (WGS) entry which is preliminary data.</text>
</comment>
<sequence>MLALRRFTGSLRIQSYDNAGIARICFSRFSLPDYESGKDISSIQLIEHTCFNITTAAGHNHFLKSTSFRHFSASSLFSVYSTQNLRLSTLSSITTTTGNSSDLEDGFSELDEMGTASDVSDANCDATDIVSVERDNKTLPLGTGDESASEDEDEVEADDLNLLENERDGEKTIRESSSGMLLFTVITKTPVYEVGKVMSKLVNDGHSVERKDIRDVIVGLCRRKMFRKALQLSEWVKFNNCNDLTDLDYATHIDLVAKVHGLYSAEEQLSMIPESFQTQNVYSALLTNSVSSGNVNKVEEIFKKMEKLGFPLSVSTCNQLLVLYLRVDRKKIADVLMIMEKKNIKPSISTYKILIAAKGRSNDINGMEQVVEAMKEDGLEVNKSVLTTIAQYYISSGFKEKGEAILKEIECEDSPKKNHNLAACLLLLYASLGKEEDVERIWNLCKERPRSDECSAAIVAWGNLGRVDRAEKVFEQVYAYRSKLNLKSCNALLKIYAKHKLLAKGKKLIKKMSDEGCYFDRFTWDCLVQLYVAAGEVEKADSLLHKLMEKSPHTPFYTTYMCLLLIYGARGDIHNAEKIFDELRKCKYGGKLLMYQSLLEAYINAKTPAYGFRERMVFDGIYVNGNIASMLQTIDSFKKKSAACWLD</sequence>
<comment type="similarity">
    <text evidence="1">Belongs to the PPR family. P subfamily.</text>
</comment>
<feature type="repeat" description="PPR" evidence="3">
    <location>
        <begin position="520"/>
        <end position="555"/>
    </location>
</feature>
<evidence type="ECO:0000256" key="2">
    <source>
        <dbReference type="ARBA" id="ARBA00022737"/>
    </source>
</evidence>
<dbReference type="OrthoDB" id="739241at2759"/>
<name>A0A0K9PRX3_ZOSMR</name>
<dbReference type="InterPro" id="IPR002885">
    <property type="entry name" value="PPR_rpt"/>
</dbReference>
<dbReference type="PANTHER" id="PTHR45717">
    <property type="entry name" value="OS12G0527900 PROTEIN"/>
    <property type="match status" value="1"/>
</dbReference>